<keyword evidence="9" id="KW-0106">Calcium</keyword>
<feature type="region of interest" description="Disordered" evidence="16">
    <location>
        <begin position="1"/>
        <end position="36"/>
    </location>
</feature>
<feature type="compositionally biased region" description="Basic and acidic residues" evidence="16">
    <location>
        <begin position="406"/>
        <end position="440"/>
    </location>
</feature>
<dbReference type="PRINTS" id="PR01626">
    <property type="entry name" value="LCACHANNELB"/>
</dbReference>
<evidence type="ECO:0000256" key="14">
    <source>
        <dbReference type="ARBA" id="ARBA00045432"/>
    </source>
</evidence>
<keyword evidence="6" id="KW-0963">Cytoplasm</keyword>
<name>A0A4Z2IZW3_9TELE</name>
<evidence type="ECO:0000256" key="5">
    <source>
        <dbReference type="ARBA" id="ARBA00022448"/>
    </source>
</evidence>
<organism evidence="18 19">
    <name type="scientific">Liparis tanakae</name>
    <name type="common">Tanaka's snailfish</name>
    <dbReference type="NCBI Taxonomy" id="230148"/>
    <lineage>
        <taxon>Eukaryota</taxon>
        <taxon>Metazoa</taxon>
        <taxon>Chordata</taxon>
        <taxon>Craniata</taxon>
        <taxon>Vertebrata</taxon>
        <taxon>Euteleostomi</taxon>
        <taxon>Actinopterygii</taxon>
        <taxon>Neopterygii</taxon>
        <taxon>Teleostei</taxon>
        <taxon>Neoteleostei</taxon>
        <taxon>Acanthomorphata</taxon>
        <taxon>Eupercaria</taxon>
        <taxon>Perciformes</taxon>
        <taxon>Cottioidei</taxon>
        <taxon>Cottales</taxon>
        <taxon>Liparidae</taxon>
        <taxon>Liparis</taxon>
    </lineage>
</organism>
<evidence type="ECO:0000256" key="1">
    <source>
        <dbReference type="ARBA" id="ARBA00004496"/>
    </source>
</evidence>
<dbReference type="Proteomes" id="UP000314294">
    <property type="component" value="Unassembled WGS sequence"/>
</dbReference>
<dbReference type="InterPro" id="IPR046937">
    <property type="entry name" value="CAB1-4_N_A-dom"/>
</dbReference>
<dbReference type="GO" id="GO:0005891">
    <property type="term" value="C:voltage-gated calcium channel complex"/>
    <property type="evidence" value="ECO:0007669"/>
    <property type="project" value="InterPro"/>
</dbReference>
<dbReference type="AlphaFoldDB" id="A0A4Z2IZW3"/>
<evidence type="ECO:0000313" key="19">
    <source>
        <dbReference type="Proteomes" id="UP000314294"/>
    </source>
</evidence>
<dbReference type="Gene3D" id="2.30.30.40">
    <property type="entry name" value="SH3 Domains"/>
    <property type="match status" value="1"/>
</dbReference>
<evidence type="ECO:0000313" key="18">
    <source>
        <dbReference type="EMBL" id="TNN82832.1"/>
    </source>
</evidence>
<evidence type="ECO:0000256" key="15">
    <source>
        <dbReference type="ARBA" id="ARBA00046590"/>
    </source>
</evidence>
<comment type="subcellular location">
    <subcellularLocation>
        <location evidence="1">Cytoplasm</location>
    </subcellularLocation>
</comment>
<dbReference type="OrthoDB" id="5962384at2759"/>
<dbReference type="GO" id="GO:0005245">
    <property type="term" value="F:voltage-gated calcium channel activity"/>
    <property type="evidence" value="ECO:0007669"/>
    <property type="project" value="InterPro"/>
</dbReference>
<protein>
    <recommendedName>
        <fullName evidence="3">Voltage-dependent L-type calcium channel subunit beta-3</fullName>
    </recommendedName>
    <alternativeName>
        <fullName evidence="13">Calcium channel voltage-dependent subunit beta 3</fullName>
    </alternativeName>
</protein>
<sequence>MKGSADSYTSRPSDSDLSLEEDQEASRREAERQAQLQLERAKSKPVAFAVKTNVSYCGALDEECPVQGAAINFETKDFLHIKEKYNNDWWIGRLVKEGADITFIPSPVKLEAMRIKQEQKAAARKGGNASSGGWRSTPPSAAKQKQKQTEHVPPYDVVPSMRPVVLVGPSLKGYEVTDMMQKALFDFLKHRFDGRISITRVTADLSLAKRSLLNKKAIMERSNTRSSLAEVQSEIERIFELAKSLQLVVLDADTINHPAQLLKTSLAPIIVYVKVSSPKVLQRLIKSRGKSQSKHLNVQMMAGDKLAQCPPEMFDVILDENQLEDACEHLAEYLDIYWRATHLPCAAPVNPLLDQRSLCCRPESDSEVIEHRDQGATRGQQQPSSLSSQLVPSLVTPGAKKRTRAKYLEREKEQKAGELEEEETHKQRGEQEEDSREKPPPHCCPLGKSSLLPPPHDYSGPLSTAACLLVPRTSRAMQSLHATSPHPSSHPDRVPNSVLSTWKSRFPLGSAEPAHVWSNPQKGLSQTHMGSFSAHCRHTTHM</sequence>
<comment type="caution">
    <text evidence="18">The sequence shown here is derived from an EMBL/GenBank/DDBJ whole genome shotgun (WGS) entry which is preliminary data.</text>
</comment>
<keyword evidence="10" id="KW-0851">Voltage-gated channel</keyword>
<proteinExistence type="inferred from homology"/>
<comment type="function">
    <text evidence="14">Regulatory subunit of the voltage-gated calcium channel that gives rise to L-type calcium currents. Increases CACNA1B peak calcium current and shifts the voltage dependencies of channel activation and inactivation. Increases CACNA1C peak calcium current and shifts the voltage dependencies of channel activation and inactivation.</text>
</comment>
<dbReference type="SMART" id="SM00072">
    <property type="entry name" value="GuKc"/>
    <property type="match status" value="1"/>
</dbReference>
<evidence type="ECO:0000256" key="10">
    <source>
        <dbReference type="ARBA" id="ARBA00022882"/>
    </source>
</evidence>
<evidence type="ECO:0000256" key="11">
    <source>
        <dbReference type="ARBA" id="ARBA00023065"/>
    </source>
</evidence>
<evidence type="ECO:0000256" key="8">
    <source>
        <dbReference type="ARBA" id="ARBA00022568"/>
    </source>
</evidence>
<evidence type="ECO:0000256" key="3">
    <source>
        <dbReference type="ARBA" id="ARBA00019004"/>
    </source>
</evidence>
<dbReference type="InterPro" id="IPR036028">
    <property type="entry name" value="SH3-like_dom_sf"/>
</dbReference>
<dbReference type="EMBL" id="SRLO01000036">
    <property type="protein sequence ID" value="TNN82832.1"/>
    <property type="molecule type" value="Genomic_DNA"/>
</dbReference>
<evidence type="ECO:0000256" key="9">
    <source>
        <dbReference type="ARBA" id="ARBA00022837"/>
    </source>
</evidence>
<dbReference type="Gene3D" id="3.40.50.300">
    <property type="entry name" value="P-loop containing nucleotide triphosphate hydrolases"/>
    <property type="match status" value="1"/>
</dbReference>
<feature type="compositionally biased region" description="Polar residues" evidence="16">
    <location>
        <begin position="1"/>
        <end position="16"/>
    </location>
</feature>
<comment type="similarity">
    <text evidence="2">Belongs to the calcium channel beta subunit family.</text>
</comment>
<evidence type="ECO:0000256" key="13">
    <source>
        <dbReference type="ARBA" id="ARBA00030522"/>
    </source>
</evidence>
<feature type="domain" description="Guanylate kinase/L-type calcium channel beta subunit" evidence="17">
    <location>
        <begin position="160"/>
        <end position="338"/>
    </location>
</feature>
<evidence type="ECO:0000256" key="2">
    <source>
        <dbReference type="ARBA" id="ARBA00010836"/>
    </source>
</evidence>
<dbReference type="PANTHER" id="PTHR11824">
    <property type="entry name" value="VOLTAGE-DEPENDENT CALCIUM CHANNEL BETA SUBUNIT"/>
    <property type="match status" value="1"/>
</dbReference>
<comment type="subunit">
    <text evidence="15">Component of a calcium channel complex consisting of a pore-forming alpha subunit (CACNA1C) and the ancillary subunits CACNB3 and CACNA2D1. The channel complex contains alpha, beta, gamma and delta subunits in a 1:1:1:1 ratio. Interacts with CACNA2D4. Interacts with FASLG. Interacts with CBARP; prevents the interaction of CACNB3 with the alpha subunit CACNA1C thereby negatively regulating the activity of the corresponding calcium channel.</text>
</comment>
<dbReference type="SUPFAM" id="SSF52540">
    <property type="entry name" value="P-loop containing nucleoside triphosphate hydrolases"/>
    <property type="match status" value="1"/>
</dbReference>
<evidence type="ECO:0000256" key="4">
    <source>
        <dbReference type="ARBA" id="ARBA00022443"/>
    </source>
</evidence>
<dbReference type="Pfam" id="PF00625">
    <property type="entry name" value="Guanylate_kin"/>
    <property type="match status" value="1"/>
</dbReference>
<keyword evidence="7" id="KW-0597">Phosphoprotein</keyword>
<dbReference type="Pfam" id="PF12052">
    <property type="entry name" value="VGCC_beta4Aa_N"/>
    <property type="match status" value="1"/>
</dbReference>
<dbReference type="FunFam" id="3.40.50.300:FF:000023">
    <property type="entry name" value="Voltage-dependent L-type calcium channel subunit beta-2"/>
    <property type="match status" value="1"/>
</dbReference>
<keyword evidence="5" id="KW-0813">Transport</keyword>
<dbReference type="InterPro" id="IPR000584">
    <property type="entry name" value="VDCC_L_bsu"/>
</dbReference>
<dbReference type="InterPro" id="IPR027417">
    <property type="entry name" value="P-loop_NTPase"/>
</dbReference>
<feature type="region of interest" description="Disordered" evidence="16">
    <location>
        <begin position="369"/>
        <end position="451"/>
    </location>
</feature>
<feature type="compositionally biased region" description="Low complexity" evidence="16">
    <location>
        <begin position="380"/>
        <end position="395"/>
    </location>
</feature>
<keyword evidence="11" id="KW-0406">Ion transport</keyword>
<evidence type="ECO:0000256" key="7">
    <source>
        <dbReference type="ARBA" id="ARBA00022553"/>
    </source>
</evidence>
<keyword evidence="19" id="KW-1185">Reference proteome</keyword>
<reference evidence="18 19" key="1">
    <citation type="submission" date="2019-03" db="EMBL/GenBank/DDBJ databases">
        <title>First draft genome of Liparis tanakae, snailfish: a comprehensive survey of snailfish specific genes.</title>
        <authorList>
            <person name="Kim W."/>
            <person name="Song I."/>
            <person name="Jeong J.-H."/>
            <person name="Kim D."/>
            <person name="Kim S."/>
            <person name="Ryu S."/>
            <person name="Song J.Y."/>
            <person name="Lee S.K."/>
        </authorList>
    </citation>
    <scope>NUCLEOTIDE SEQUENCE [LARGE SCALE GENOMIC DNA]</scope>
    <source>
        <tissue evidence="18">Muscle</tissue>
    </source>
</reference>
<evidence type="ECO:0000256" key="6">
    <source>
        <dbReference type="ARBA" id="ARBA00022490"/>
    </source>
</evidence>
<dbReference type="SUPFAM" id="SSF50044">
    <property type="entry name" value="SH3-domain"/>
    <property type="match status" value="1"/>
</dbReference>
<feature type="region of interest" description="Disordered" evidence="16">
    <location>
        <begin position="117"/>
        <end position="154"/>
    </location>
</feature>
<keyword evidence="8" id="KW-0109">Calcium transport</keyword>
<evidence type="ECO:0000259" key="17">
    <source>
        <dbReference type="SMART" id="SM00072"/>
    </source>
</evidence>
<evidence type="ECO:0000256" key="12">
    <source>
        <dbReference type="ARBA" id="ARBA00023303"/>
    </source>
</evidence>
<dbReference type="GO" id="GO:0005737">
    <property type="term" value="C:cytoplasm"/>
    <property type="evidence" value="ECO:0007669"/>
    <property type="project" value="UniProtKB-SubCell"/>
</dbReference>
<keyword evidence="4" id="KW-0728">SH3 domain</keyword>
<keyword evidence="12" id="KW-0407">Ion channel</keyword>
<dbReference type="InterPro" id="IPR008145">
    <property type="entry name" value="GK/Ca_channel_bsu"/>
</dbReference>
<accession>A0A4Z2IZW3</accession>
<dbReference type="FunFam" id="2.30.30.40:FF:000049">
    <property type="entry name" value="Voltage-dependent L-type calcium channel subunit beta-3"/>
    <property type="match status" value="1"/>
</dbReference>
<evidence type="ECO:0000256" key="16">
    <source>
        <dbReference type="SAM" id="MobiDB-lite"/>
    </source>
</evidence>
<gene>
    <name evidence="18" type="primary">CACNB4_0</name>
    <name evidence="18" type="ORF">EYF80_006789</name>
</gene>